<dbReference type="AlphaFoldDB" id="A0A7V8FEY9"/>
<dbReference type="Pfam" id="PF13489">
    <property type="entry name" value="Methyltransf_23"/>
    <property type="match status" value="1"/>
</dbReference>
<dbReference type="EMBL" id="WNDS01000004">
    <property type="protein sequence ID" value="KAF1014103.1"/>
    <property type="molecule type" value="Genomic_DNA"/>
</dbReference>
<reference evidence="2" key="1">
    <citation type="journal article" date="2020" name="MBio">
        <title>Horizontal gene transfer to a defensive symbiont with a reduced genome amongst a multipartite beetle microbiome.</title>
        <authorList>
            <person name="Waterworth S.C."/>
            <person name="Florez L.V."/>
            <person name="Rees E.R."/>
            <person name="Hertweck C."/>
            <person name="Kaltenpoth M."/>
            <person name="Kwan J.C."/>
        </authorList>
    </citation>
    <scope>NUCLEOTIDE SEQUENCE [LARGE SCALE GENOMIC DNA]</scope>
</reference>
<protein>
    <recommendedName>
        <fullName evidence="3">Class I SAM-dependent methyltransferase</fullName>
    </recommendedName>
</protein>
<organism evidence="1 2">
    <name type="scientific">Stenotrophomonas maltophilia</name>
    <name type="common">Pseudomonas maltophilia</name>
    <name type="synonym">Xanthomonas maltophilia</name>
    <dbReference type="NCBI Taxonomy" id="40324"/>
    <lineage>
        <taxon>Bacteria</taxon>
        <taxon>Pseudomonadati</taxon>
        <taxon>Pseudomonadota</taxon>
        <taxon>Gammaproteobacteria</taxon>
        <taxon>Lysobacterales</taxon>
        <taxon>Lysobacteraceae</taxon>
        <taxon>Stenotrophomonas</taxon>
        <taxon>Stenotrophomonas maltophilia group</taxon>
    </lineage>
</organism>
<sequence>MDEVLEEILESMQTVQGPTAACPLCGTGGPLFDRVDRVDYFNCPGCDLIFADPKVLAQIDAGEFIRDYDDSYWLRELQSARDRSYGSSLARVGEALLYCTVPVKRFIDIGTGPGYLLDALRAYLPSHSAVFHGVEKFPPEQDARSTHPNYHCADLADEQMTFECGVCVEVFEHLTPDMDRAMAAALWKCTVPGSLFIFNTGLTDYVRNEDPGYLDPRQRGHILAWSVTAARRVFESLGFVVHPLPGKTWAFVVERPHEHPRAQLPMQDRIWGAEAANLAILRDPEMGEVLMILGRESARAC</sequence>
<proteinExistence type="predicted"/>
<comment type="caution">
    <text evidence="1">The sequence shown here is derived from an EMBL/GenBank/DDBJ whole genome shotgun (WGS) entry which is preliminary data.</text>
</comment>
<accession>A0A7V8FEY9</accession>
<dbReference type="Proteomes" id="UP000487117">
    <property type="component" value="Unassembled WGS sequence"/>
</dbReference>
<evidence type="ECO:0008006" key="3">
    <source>
        <dbReference type="Google" id="ProtNLM"/>
    </source>
</evidence>
<evidence type="ECO:0000313" key="1">
    <source>
        <dbReference type="EMBL" id="KAF1014103.1"/>
    </source>
</evidence>
<name>A0A7V8FEY9_STEMA</name>
<gene>
    <name evidence="1" type="ORF">GAK31_03127</name>
</gene>
<dbReference type="Gene3D" id="3.40.50.150">
    <property type="entry name" value="Vaccinia Virus protein VP39"/>
    <property type="match status" value="1"/>
</dbReference>
<dbReference type="SUPFAM" id="SSF53335">
    <property type="entry name" value="S-adenosyl-L-methionine-dependent methyltransferases"/>
    <property type="match status" value="1"/>
</dbReference>
<evidence type="ECO:0000313" key="2">
    <source>
        <dbReference type="Proteomes" id="UP000487117"/>
    </source>
</evidence>
<dbReference type="InterPro" id="IPR029063">
    <property type="entry name" value="SAM-dependent_MTases_sf"/>
</dbReference>